<accession>A0ABP0B4B2</accession>
<proteinExistence type="inferred from homology"/>
<dbReference type="Gene3D" id="3.30.780.10">
    <property type="entry name" value="SUI1-like domain"/>
    <property type="match status" value="1"/>
</dbReference>
<evidence type="ECO:0000313" key="7">
    <source>
        <dbReference type="EMBL" id="CAK7214154.1"/>
    </source>
</evidence>
<protein>
    <recommendedName>
        <fullName evidence="6">Large ribosomal subunit protein mL49</fullName>
    </recommendedName>
</protein>
<dbReference type="EMBL" id="CAWUHD010000013">
    <property type="protein sequence ID" value="CAK7214154.1"/>
    <property type="molecule type" value="Genomic_DNA"/>
</dbReference>
<evidence type="ECO:0000313" key="8">
    <source>
        <dbReference type="Proteomes" id="UP001642482"/>
    </source>
</evidence>
<evidence type="ECO:0000256" key="2">
    <source>
        <dbReference type="ARBA" id="ARBA00005677"/>
    </source>
</evidence>
<name>A0ABP0B4B2_9PEZI</name>
<dbReference type="PANTHER" id="PTHR13477">
    <property type="entry name" value="MITOCHONDRIAL 39S RIBOSOMAL PROTEIN L49"/>
    <property type="match status" value="1"/>
</dbReference>
<gene>
    <name evidence="7" type="primary">img2</name>
    <name evidence="7" type="ORF">SEUCBS140593_002087</name>
</gene>
<comment type="caution">
    <text evidence="7">The sequence shown here is derived from an EMBL/GenBank/DDBJ whole genome shotgun (WGS) entry which is preliminary data.</text>
</comment>
<keyword evidence="8" id="KW-1185">Reference proteome</keyword>
<evidence type="ECO:0000256" key="5">
    <source>
        <dbReference type="ARBA" id="ARBA00023274"/>
    </source>
</evidence>
<comment type="subcellular location">
    <subcellularLocation>
        <location evidence="1">Mitochondrion</location>
    </subcellularLocation>
</comment>
<dbReference type="Proteomes" id="UP001642482">
    <property type="component" value="Unassembled WGS sequence"/>
</dbReference>
<organism evidence="7 8">
    <name type="scientific">Sporothrix eucalyptigena</name>
    <dbReference type="NCBI Taxonomy" id="1812306"/>
    <lineage>
        <taxon>Eukaryota</taxon>
        <taxon>Fungi</taxon>
        <taxon>Dikarya</taxon>
        <taxon>Ascomycota</taxon>
        <taxon>Pezizomycotina</taxon>
        <taxon>Sordariomycetes</taxon>
        <taxon>Sordariomycetidae</taxon>
        <taxon>Ophiostomatales</taxon>
        <taxon>Ophiostomataceae</taxon>
        <taxon>Sporothrix</taxon>
    </lineage>
</organism>
<dbReference type="InterPro" id="IPR007740">
    <property type="entry name" value="Ribosomal_mL49"/>
</dbReference>
<dbReference type="GO" id="GO:0005840">
    <property type="term" value="C:ribosome"/>
    <property type="evidence" value="ECO:0007669"/>
    <property type="project" value="UniProtKB-KW"/>
</dbReference>
<dbReference type="Pfam" id="PF05046">
    <property type="entry name" value="Img2"/>
    <property type="match status" value="1"/>
</dbReference>
<evidence type="ECO:0000256" key="1">
    <source>
        <dbReference type="ARBA" id="ARBA00004173"/>
    </source>
</evidence>
<evidence type="ECO:0000256" key="3">
    <source>
        <dbReference type="ARBA" id="ARBA00022980"/>
    </source>
</evidence>
<keyword evidence="4" id="KW-0496">Mitochondrion</keyword>
<keyword evidence="3 7" id="KW-0689">Ribosomal protein</keyword>
<evidence type="ECO:0000256" key="4">
    <source>
        <dbReference type="ARBA" id="ARBA00023128"/>
    </source>
</evidence>
<comment type="similarity">
    <text evidence="2">Belongs to the mitochondrion-specific ribosomal protein mL49 family.</text>
</comment>
<keyword evidence="5" id="KW-0687">Ribonucleoprotein</keyword>
<reference evidence="7 8" key="1">
    <citation type="submission" date="2024-01" db="EMBL/GenBank/DDBJ databases">
        <authorList>
            <person name="Allen C."/>
            <person name="Tagirdzhanova G."/>
        </authorList>
    </citation>
    <scope>NUCLEOTIDE SEQUENCE [LARGE SCALE GENOMIC DNA]</scope>
</reference>
<evidence type="ECO:0000256" key="6">
    <source>
        <dbReference type="ARBA" id="ARBA00035191"/>
    </source>
</evidence>
<sequence length="149" mass="16423">MSQLLASTPRAFVRCTRPAATLPLLLRLFSTTFPVASEASSSTSASFPAASIPPTMPFPFRIGRTNSFNFPVYHRIKSGGTNRTTEVKKVEGDANALSQQLAEELKLETKVNPRTNHVIIKAGHFLTSLSQYVGFNREKVVKWLTEKGL</sequence>
<dbReference type="PANTHER" id="PTHR13477:SF0">
    <property type="entry name" value="LARGE RIBOSOMAL SUBUNIT PROTEIN ML49"/>
    <property type="match status" value="1"/>
</dbReference>